<dbReference type="EMBL" id="BPLQ01001189">
    <property type="protein sequence ID" value="GIX79531.1"/>
    <property type="molecule type" value="Genomic_DNA"/>
</dbReference>
<organism evidence="1 2">
    <name type="scientific">Caerostris darwini</name>
    <dbReference type="NCBI Taxonomy" id="1538125"/>
    <lineage>
        <taxon>Eukaryota</taxon>
        <taxon>Metazoa</taxon>
        <taxon>Ecdysozoa</taxon>
        <taxon>Arthropoda</taxon>
        <taxon>Chelicerata</taxon>
        <taxon>Arachnida</taxon>
        <taxon>Araneae</taxon>
        <taxon>Araneomorphae</taxon>
        <taxon>Entelegynae</taxon>
        <taxon>Araneoidea</taxon>
        <taxon>Araneidae</taxon>
        <taxon>Caerostris</taxon>
    </lineage>
</organism>
<keyword evidence="2" id="KW-1185">Reference proteome</keyword>
<reference evidence="1 2" key="1">
    <citation type="submission" date="2021-06" db="EMBL/GenBank/DDBJ databases">
        <title>Caerostris darwini draft genome.</title>
        <authorList>
            <person name="Kono N."/>
            <person name="Arakawa K."/>
        </authorList>
    </citation>
    <scope>NUCLEOTIDE SEQUENCE [LARGE SCALE GENOMIC DNA]</scope>
</reference>
<proteinExistence type="predicted"/>
<gene>
    <name evidence="1" type="ORF">CDAR_252111</name>
</gene>
<dbReference type="AlphaFoldDB" id="A0AAV4N516"/>
<dbReference type="Proteomes" id="UP001054837">
    <property type="component" value="Unassembled WGS sequence"/>
</dbReference>
<sequence length="67" mass="7487">MRTAKGIAITRQRLSKRLWGVSPDDNKTSSSVEMDLVCFGLCLGQTSAYEFPHLKSALKRSVWIMVA</sequence>
<evidence type="ECO:0000313" key="2">
    <source>
        <dbReference type="Proteomes" id="UP001054837"/>
    </source>
</evidence>
<evidence type="ECO:0000313" key="1">
    <source>
        <dbReference type="EMBL" id="GIX79531.1"/>
    </source>
</evidence>
<accession>A0AAV4N516</accession>
<comment type="caution">
    <text evidence="1">The sequence shown here is derived from an EMBL/GenBank/DDBJ whole genome shotgun (WGS) entry which is preliminary data.</text>
</comment>
<protein>
    <submittedName>
        <fullName evidence="1">Uncharacterized protein</fullName>
    </submittedName>
</protein>
<name>A0AAV4N516_9ARAC</name>